<evidence type="ECO:0000313" key="1">
    <source>
        <dbReference type="EMBL" id="RQG87803.1"/>
    </source>
</evidence>
<dbReference type="InterPro" id="IPR016195">
    <property type="entry name" value="Pol/histidinol_Pase-like"/>
</dbReference>
<dbReference type="SUPFAM" id="SSF89550">
    <property type="entry name" value="PHP domain-like"/>
    <property type="match status" value="1"/>
</dbReference>
<dbReference type="EMBL" id="REFY01000005">
    <property type="protein sequence ID" value="RQG87803.1"/>
    <property type="molecule type" value="Genomic_DNA"/>
</dbReference>
<name>A0A3N6LYQ6_9EURY</name>
<evidence type="ECO:0000313" key="2">
    <source>
        <dbReference type="Proteomes" id="UP000273828"/>
    </source>
</evidence>
<accession>A0A3N6LYQ6</accession>
<dbReference type="OrthoDB" id="190627at2157"/>
<evidence type="ECO:0008006" key="3">
    <source>
        <dbReference type="Google" id="ProtNLM"/>
    </source>
</evidence>
<dbReference type="Proteomes" id="UP000273828">
    <property type="component" value="Unassembled WGS sequence"/>
</dbReference>
<proteinExistence type="predicted"/>
<organism evidence="1 2">
    <name type="scientific">Natrarchaeobius halalkaliphilus</name>
    <dbReference type="NCBI Taxonomy" id="1679091"/>
    <lineage>
        <taxon>Archaea</taxon>
        <taxon>Methanobacteriati</taxon>
        <taxon>Methanobacteriota</taxon>
        <taxon>Stenosarchaea group</taxon>
        <taxon>Halobacteria</taxon>
        <taxon>Halobacteriales</taxon>
        <taxon>Natrialbaceae</taxon>
        <taxon>Natrarchaeobius</taxon>
    </lineage>
</organism>
<keyword evidence="2" id="KW-1185">Reference proteome</keyword>
<dbReference type="AlphaFoldDB" id="A0A3N6LYQ6"/>
<protein>
    <recommendedName>
        <fullName evidence="3">PHP domain-containing protein</fullName>
    </recommendedName>
</protein>
<gene>
    <name evidence="1" type="ORF">EA462_13095</name>
</gene>
<sequence>MDFTHPYEEVDWSNSEHHLAQFHVHEPRNELSADTARHEPDVALEGVPIDHIGKNDLSEASSPGVLIQKYRNAGYTVFSLTEHEYQVDGKKYKRVPYDEVDADLDKMSWPWSQWGVDADELGMVALQGGEIRGDVEGVEKLHDIVSLDNDLGHGKDQSVETVLGEVEDRGGITFLAHPSKYTATEDWELYIPVLESSDALLGLEVFNGDDRAPSRELWDKLLTHFGSDRPIWASGGDDYHARARERYDKRFNRSRTVILVPELSKQNVTDALRDGKSYVQYNGDAQAPFIESIESTENSITITAPSAHEITWIADGEAVATGETVVSETLDDPAYVRAELSGRGGSITATQPFYLR</sequence>
<comment type="caution">
    <text evidence="1">The sequence shown here is derived from an EMBL/GenBank/DDBJ whole genome shotgun (WGS) entry which is preliminary data.</text>
</comment>
<reference evidence="1 2" key="1">
    <citation type="submission" date="2018-10" db="EMBL/GenBank/DDBJ databases">
        <title>Natrarchaeobius chitinivorans gen. nov., sp. nov., and Natrarchaeobius haloalkaliphilus sp. nov., alkaliphilic, chitin-utilizing haloarchaea from hypersaline alkaline lakes.</title>
        <authorList>
            <person name="Sorokin D.Y."/>
            <person name="Elcheninov A.G."/>
            <person name="Kostrikina N.A."/>
            <person name="Bale N.J."/>
            <person name="Sinninghe Damste J.S."/>
            <person name="Khijniak T.V."/>
            <person name="Kublanov I.V."/>
            <person name="Toshchakov S.V."/>
        </authorList>
    </citation>
    <scope>NUCLEOTIDE SEQUENCE [LARGE SCALE GENOMIC DNA]</scope>
    <source>
        <strain evidence="1 2">AArcht-Sl</strain>
    </source>
</reference>
<dbReference type="Gene3D" id="3.20.20.140">
    <property type="entry name" value="Metal-dependent hydrolases"/>
    <property type="match status" value="1"/>
</dbReference>